<evidence type="ECO:0000313" key="4">
    <source>
        <dbReference type="Proteomes" id="UP000256690"/>
    </source>
</evidence>
<organism evidence="3 4">
    <name type="scientific">Aspergillus mulundensis</name>
    <dbReference type="NCBI Taxonomy" id="1810919"/>
    <lineage>
        <taxon>Eukaryota</taxon>
        <taxon>Fungi</taxon>
        <taxon>Dikarya</taxon>
        <taxon>Ascomycota</taxon>
        <taxon>Pezizomycotina</taxon>
        <taxon>Eurotiomycetes</taxon>
        <taxon>Eurotiomycetidae</taxon>
        <taxon>Eurotiales</taxon>
        <taxon>Aspergillaceae</taxon>
        <taxon>Aspergillus</taxon>
        <taxon>Aspergillus subgen. Nidulantes</taxon>
    </lineage>
</organism>
<comment type="caution">
    <text evidence="3">The sequence shown here is derived from an EMBL/GenBank/DDBJ whole genome shotgun (WGS) entry which is preliminary data.</text>
</comment>
<dbReference type="EMBL" id="PVWQ01000012">
    <property type="protein sequence ID" value="RDW67392.1"/>
    <property type="molecule type" value="Genomic_DNA"/>
</dbReference>
<dbReference type="GO" id="GO:0005524">
    <property type="term" value="F:ATP binding"/>
    <property type="evidence" value="ECO:0007669"/>
    <property type="project" value="InterPro"/>
</dbReference>
<evidence type="ECO:0000256" key="2">
    <source>
        <dbReference type="RuleBase" id="RU003479"/>
    </source>
</evidence>
<dbReference type="Pfam" id="PF00166">
    <property type="entry name" value="Cpn10"/>
    <property type="match status" value="1"/>
</dbReference>
<dbReference type="InterPro" id="IPR011032">
    <property type="entry name" value="GroES-like_sf"/>
</dbReference>
<accession>A0A3D8R007</accession>
<evidence type="ECO:0000313" key="3">
    <source>
        <dbReference type="EMBL" id="RDW67392.1"/>
    </source>
</evidence>
<name>A0A3D8R007_9EURO</name>
<dbReference type="GO" id="GO:0044183">
    <property type="term" value="F:protein folding chaperone"/>
    <property type="evidence" value="ECO:0007669"/>
    <property type="project" value="InterPro"/>
</dbReference>
<proteinExistence type="inferred from homology"/>
<reference evidence="3 4" key="1">
    <citation type="journal article" date="2018" name="IMA Fungus">
        <title>IMA Genome-F 9: Draft genome sequence of Annulohypoxylon stygium, Aspergillus mulundensis, Berkeleyomyces basicola (syn. Thielaviopsis basicola), Ceratocystis smalleyi, two Cercospora beticola strains, Coleophoma cylindrospora, Fusarium fracticaudum, Phialophora cf. hyalina, and Morchella septimelata.</title>
        <authorList>
            <person name="Wingfield B.D."/>
            <person name="Bills G.F."/>
            <person name="Dong Y."/>
            <person name="Huang W."/>
            <person name="Nel W.J."/>
            <person name="Swalarsk-Parry B.S."/>
            <person name="Vaghefi N."/>
            <person name="Wilken P.M."/>
            <person name="An Z."/>
            <person name="de Beer Z.W."/>
            <person name="De Vos L."/>
            <person name="Chen L."/>
            <person name="Duong T.A."/>
            <person name="Gao Y."/>
            <person name="Hammerbacher A."/>
            <person name="Kikkert J.R."/>
            <person name="Li Y."/>
            <person name="Li H."/>
            <person name="Li K."/>
            <person name="Li Q."/>
            <person name="Liu X."/>
            <person name="Ma X."/>
            <person name="Naidoo K."/>
            <person name="Pethybridge S.J."/>
            <person name="Sun J."/>
            <person name="Steenkamp E.T."/>
            <person name="van der Nest M.A."/>
            <person name="van Wyk S."/>
            <person name="Wingfield M.J."/>
            <person name="Xiong C."/>
            <person name="Yue Q."/>
            <person name="Zhang X."/>
        </authorList>
    </citation>
    <scope>NUCLEOTIDE SEQUENCE [LARGE SCALE GENOMIC DNA]</scope>
    <source>
        <strain evidence="3 4">DSM 5745</strain>
    </source>
</reference>
<evidence type="ECO:0000256" key="1">
    <source>
        <dbReference type="ARBA" id="ARBA00023186"/>
    </source>
</evidence>
<dbReference type="AlphaFoldDB" id="A0A3D8R007"/>
<dbReference type="CDD" id="cd00320">
    <property type="entry name" value="cpn10"/>
    <property type="match status" value="1"/>
</dbReference>
<dbReference type="InterPro" id="IPR020818">
    <property type="entry name" value="Chaperonin_GroES"/>
</dbReference>
<keyword evidence="1 2" id="KW-0143">Chaperone</keyword>
<dbReference type="SMART" id="SM00883">
    <property type="entry name" value="Cpn10"/>
    <property type="match status" value="1"/>
</dbReference>
<dbReference type="InterPro" id="IPR037124">
    <property type="entry name" value="Chaperonin_GroES_sf"/>
</dbReference>
<comment type="similarity">
    <text evidence="2">Belongs to the GroES chaperonin family.</text>
</comment>
<sequence length="91" mass="9796">MSPQKYTPLQDRIVAKVLAEKEAPNGGLSSSNSAAQERPITGEVLAVGRGRTLGDGAHAPSMVKNGDRILTAELVLRLKARAMFFSGRMRF</sequence>
<dbReference type="SUPFAM" id="SSF50129">
    <property type="entry name" value="GroES-like"/>
    <property type="match status" value="1"/>
</dbReference>
<dbReference type="PRINTS" id="PR00297">
    <property type="entry name" value="CHAPERONIN10"/>
</dbReference>
<dbReference type="RefSeq" id="XP_026600360.1">
    <property type="nucleotide sequence ID" value="XM_026751274.1"/>
</dbReference>
<evidence type="ECO:0008006" key="5">
    <source>
        <dbReference type="Google" id="ProtNLM"/>
    </source>
</evidence>
<dbReference type="Proteomes" id="UP000256690">
    <property type="component" value="Unassembled WGS sequence"/>
</dbReference>
<dbReference type="Gene3D" id="2.30.33.40">
    <property type="entry name" value="GroES chaperonin"/>
    <property type="match status" value="1"/>
</dbReference>
<protein>
    <recommendedName>
        <fullName evidence="5">10 kDa heat shock protein, mitochondrial</fullName>
    </recommendedName>
</protein>
<dbReference type="OrthoDB" id="184876at2759"/>
<gene>
    <name evidence="3" type="ORF">DSM5745_09258</name>
</gene>
<keyword evidence="4" id="KW-1185">Reference proteome</keyword>
<dbReference type="GeneID" id="38119628"/>